<dbReference type="Proteomes" id="UP001595752">
    <property type="component" value="Unassembled WGS sequence"/>
</dbReference>
<feature type="transmembrane region" description="Helical" evidence="1">
    <location>
        <begin position="384"/>
        <end position="409"/>
    </location>
</feature>
<dbReference type="Pfam" id="PF00873">
    <property type="entry name" value="ACR_tran"/>
    <property type="match status" value="1"/>
</dbReference>
<feature type="transmembrane region" description="Helical" evidence="1">
    <location>
        <begin position="429"/>
        <end position="449"/>
    </location>
</feature>
<feature type="transmembrane region" description="Helical" evidence="1">
    <location>
        <begin position="332"/>
        <end position="351"/>
    </location>
</feature>
<name>A0ABV8B2Z3_9BACI</name>
<dbReference type="EMBL" id="JBHRZT010000043">
    <property type="protein sequence ID" value="MFC3883899.1"/>
    <property type="molecule type" value="Genomic_DNA"/>
</dbReference>
<feature type="transmembrane region" description="Helical" evidence="1">
    <location>
        <begin position="887"/>
        <end position="907"/>
    </location>
</feature>
<dbReference type="RefSeq" id="WP_377914824.1">
    <property type="nucleotide sequence ID" value="NZ_JBHRZT010000043.1"/>
</dbReference>
<evidence type="ECO:0000313" key="2">
    <source>
        <dbReference type="EMBL" id="MFC3883899.1"/>
    </source>
</evidence>
<feature type="transmembrane region" description="Helical" evidence="1">
    <location>
        <begin position="461"/>
        <end position="483"/>
    </location>
</feature>
<dbReference type="PANTHER" id="PTHR32063:SF0">
    <property type="entry name" value="SWARMING MOTILITY PROTEIN SWRC"/>
    <property type="match status" value="1"/>
</dbReference>
<gene>
    <name evidence="2" type="ORF">ACFOU2_10445</name>
</gene>
<reference evidence="3" key="1">
    <citation type="journal article" date="2019" name="Int. J. Syst. Evol. Microbiol.">
        <title>The Global Catalogue of Microorganisms (GCM) 10K type strain sequencing project: providing services to taxonomists for standard genome sequencing and annotation.</title>
        <authorList>
            <consortium name="The Broad Institute Genomics Platform"/>
            <consortium name="The Broad Institute Genome Sequencing Center for Infectious Disease"/>
            <person name="Wu L."/>
            <person name="Ma J."/>
        </authorList>
    </citation>
    <scope>NUCLEOTIDE SEQUENCE [LARGE SCALE GENOMIC DNA]</scope>
    <source>
        <strain evidence="3">CCUG 61889</strain>
    </source>
</reference>
<feature type="transmembrane region" description="Helical" evidence="1">
    <location>
        <begin position="992"/>
        <end position="1016"/>
    </location>
</feature>
<dbReference type="InterPro" id="IPR027463">
    <property type="entry name" value="AcrB_DN_DC_subdom"/>
</dbReference>
<dbReference type="Gene3D" id="3.30.70.1440">
    <property type="entry name" value="Multidrug efflux transporter AcrB pore domain"/>
    <property type="match status" value="1"/>
</dbReference>
<proteinExistence type="predicted"/>
<dbReference type="SUPFAM" id="SSF82693">
    <property type="entry name" value="Multidrug efflux transporter AcrB pore domain, PN1, PN2, PC1 and PC2 subdomains"/>
    <property type="match status" value="3"/>
</dbReference>
<dbReference type="InterPro" id="IPR001036">
    <property type="entry name" value="Acrflvin-R"/>
</dbReference>
<dbReference type="SUPFAM" id="SSF82714">
    <property type="entry name" value="Multidrug efflux transporter AcrB TolC docking domain, DN and DC subdomains"/>
    <property type="match status" value="2"/>
</dbReference>
<evidence type="ECO:0000256" key="1">
    <source>
        <dbReference type="SAM" id="Phobius"/>
    </source>
</evidence>
<dbReference type="PANTHER" id="PTHR32063">
    <property type="match status" value="1"/>
</dbReference>
<feature type="transmembrane region" description="Helical" evidence="1">
    <location>
        <begin position="535"/>
        <end position="558"/>
    </location>
</feature>
<feature type="transmembrane region" description="Helical" evidence="1">
    <location>
        <begin position="861"/>
        <end position="880"/>
    </location>
</feature>
<keyword evidence="1" id="KW-1133">Transmembrane helix</keyword>
<dbReference type="PRINTS" id="PR00702">
    <property type="entry name" value="ACRIFLAVINRP"/>
</dbReference>
<feature type="transmembrane region" description="Helical" evidence="1">
    <location>
        <begin position="358"/>
        <end position="378"/>
    </location>
</feature>
<feature type="transmembrane region" description="Helical" evidence="1">
    <location>
        <begin position="12"/>
        <end position="29"/>
    </location>
</feature>
<dbReference type="Gene3D" id="3.30.70.1320">
    <property type="entry name" value="Multidrug efflux transporter AcrB pore domain like"/>
    <property type="match status" value="1"/>
</dbReference>
<feature type="transmembrane region" description="Helical" evidence="1">
    <location>
        <begin position="913"/>
        <end position="940"/>
    </location>
</feature>
<comment type="caution">
    <text evidence="2">The sequence shown here is derived from an EMBL/GenBank/DDBJ whole genome shotgun (WGS) entry which is preliminary data.</text>
</comment>
<evidence type="ECO:0000313" key="3">
    <source>
        <dbReference type="Proteomes" id="UP001595752"/>
    </source>
</evidence>
<keyword evidence="3" id="KW-1185">Reference proteome</keyword>
<dbReference type="SUPFAM" id="SSF82866">
    <property type="entry name" value="Multidrug efflux transporter AcrB transmembrane domain"/>
    <property type="match status" value="2"/>
</dbReference>
<organism evidence="2 3">
    <name type="scientific">Bacillus songklensis</name>
    <dbReference type="NCBI Taxonomy" id="1069116"/>
    <lineage>
        <taxon>Bacteria</taxon>
        <taxon>Bacillati</taxon>
        <taxon>Bacillota</taxon>
        <taxon>Bacilli</taxon>
        <taxon>Bacillales</taxon>
        <taxon>Bacillaceae</taxon>
        <taxon>Bacillus</taxon>
    </lineage>
</organism>
<protein>
    <submittedName>
        <fullName evidence="2">Efflux RND transporter permease subunit</fullName>
    </submittedName>
</protein>
<feature type="transmembrane region" description="Helical" evidence="1">
    <location>
        <begin position="961"/>
        <end position="980"/>
    </location>
</feature>
<accession>A0ABV8B2Z3</accession>
<dbReference type="Gene3D" id="3.30.2090.10">
    <property type="entry name" value="Multidrug efflux transporter AcrB TolC docking domain, DN and DC subdomains"/>
    <property type="match status" value="2"/>
</dbReference>
<keyword evidence="1" id="KW-0472">Membrane</keyword>
<dbReference type="Gene3D" id="1.20.1640.10">
    <property type="entry name" value="Multidrug efflux transporter AcrB transmembrane domain"/>
    <property type="match status" value="2"/>
</dbReference>
<sequence>MNLAQLAVKRPVGVIMLIFGVLVLGIVSLKNLAVDLYPKIEVPVAVITTTYQGASPQEIERLVSEPIESVVGSIQGIDKIQSVSSPNSSLVVMQFDWGTNIDNALNDIRERIDQVAGMLPEDADRPSVLRIDPQQTPVMWIGLSGAAPEKLQDIVKDEIEPYFERVDGVASISTQGGKEREIRVEIDQARLNSYGLSAAQLVEALRSENQAASAGNLEKGSQELQVRIDGEFTEVEDIQKTPIQLKDGRTIELGDVAEIKDTFKDLLTTSRVNHEPALVLSVLKQSDANTVKVADGMYEAIDEIQKNLKKDGISLSIILDTSDFIRQSIDSVVDNIISGAVLSTVILLFFLKSIRAMLVIGLTIPIGIIATFSLMYFTGETLNILSMGGLALGIGMMVDSAIVIMEHIFSLRQKGVPLQEAAIQGGSELAPAVIASTLTSVVVFAPIVFVEGLAAELFRPLALTVSFSQFASLAAALTLVPMLSARLLKNVKTIGTVTEVPEVEEKTGRFQSFIKSVSNRYSRFLQWALNHRKTVLLTILLLIIGSFGLVPFIGSSFIPPSDQGQISLDIVAREGVQLKEMESIVDEVDKKLKKYDDTIATSYVTVGGNNTGFGTSVSNEASYIIQLVEADKRNIDTASMIEKLEKDMKGIPGAEFKVGTLDPGFGSGAPVDIKISGPDLDVLKDLAQQVTWIVEDVKGTYNIDNTVAEGRPEIKIKVKRDLVSQYGLSYQQVMNEIKLGFDGQVATRYRTDGNEYDVRVLLPEDKRQTIRDLESMTIRSNTGIDIPLSAVAELKQVQGPAEINRDNQQRQVSVTSDIRDRDLGSINKEIKAKLDQLTVPEGYRISTGGQGEDMADSFKDLSLALILSVFLVYLVMAVQFESFAYPFVIMFSLPTTVIGVLVGLFITQKPLSVPAFIGIIMLAGIVVNNGIILVEYINILRQKGFDRMEAIIDAGLSRIRPILMTALSTILGMVPLALGIGEGAEAQAPMAVVIIFGLTFSTLFTLVLVPVVYTLIDDFGSKMKRFRFRRKPKQTEEVELTQ</sequence>
<dbReference type="Gene3D" id="3.30.70.1430">
    <property type="entry name" value="Multidrug efflux transporter AcrB pore domain"/>
    <property type="match status" value="2"/>
</dbReference>
<keyword evidence="1" id="KW-0812">Transmembrane</keyword>